<name>A0A835GBT7_SPOEX</name>
<feature type="region of interest" description="Disordered" evidence="9">
    <location>
        <begin position="196"/>
        <end position="243"/>
    </location>
</feature>
<feature type="region of interest" description="Disordered" evidence="9">
    <location>
        <begin position="1053"/>
        <end position="1077"/>
    </location>
</feature>
<evidence type="ECO:0000256" key="9">
    <source>
        <dbReference type="SAM" id="MobiDB-lite"/>
    </source>
</evidence>
<feature type="region of interest" description="Disordered" evidence="9">
    <location>
        <begin position="823"/>
        <end position="842"/>
    </location>
</feature>
<sequence length="1493" mass="167574">MTVSCYRCNKERPDSSKSFNKKKLGTEIGKTAAEKSRGLFNADDWQCNKCANVNWARRQTCNVCNAPKYGEVEARTGYGGGYNERGVVEYRRREPSSDDEYDEFGRKKRKRKPDSQEKEKVGITEGAVCKKLPPTVLQKESNKEHTKSVLGPKFFMNTVHSNDKRNGTLSDNSKCELSSLPNVAVTKYQQISTPTQGINKFSSHKTNTSLSRKRSISSGDRDHTASSGYDTGSKRTKRDTTDSMQKKLCNPVMENSVSSTKNELACKFTKDKAAGSIQVTYTLEEKVRCAALAIVYNNCKITTDKFEALYPKPAPDFETIFAWRHKLMTTGCLIDSHSEINFEQCSKNVSDIIAPRANIVSRLPNPDEIIIPSESDEEEPSKHLEKTERSMSAETLLISTNRDLQAPGSSASTVDGRGSRGRSYSQSTHHRTRSNSRESQDSNYPDTDSEKGPKSDTPRHNTKSINLPTRQSIHDSDSESVSYNSEEDNFLSRVFGQDRKRRKLKKPVVAPTPKFNDYTANNANTFEGYSTIKSMEQSPLVTGNIYTNNLRNMNVKTRENLDMDACSSEYVPTKLGSTAKKNYQEFKDNVRRKGFWAKGNGASLAINRHNMSIDIIHQTAPKKLQEEMVKSQEVNQYAATVQIKPLKKRTYEFSNDENDVYSKPEHFLPLEEPKQAVTKQNNFEDTSRIFAQVESNSVSKNKSILDIFDISDPALRSPQDDLESSENVRKIYENRWDEDDEALYKISDCDEQAQPSQELSPITSHRGQSPISNMLYTTESNTIPKSAGGNSTLISDFITDKHEMLMEMLKDLQNKDLGKMVSPLKHGTPRPPSAEDINVYPKTKSDTNIPMIEVEVLPNISMANNINVSNLLMTRPDLCLTNKMTKSDQSIISTRERSESGLNHIIKRSDTIHNFSSNRHPIEGESPKPRENNDMNKVCNVTKNRPDAMQSNPKLDHVENPCLSEVSQNVPTARVDTVSNQPVPDIDRASDYTTIRSDLNPILTMKLPEPISKELSNEVMRLSEENVVFGASKNVSKIISPSKRVHILENVRIRPGSPHPKILHQQNTTEPESPKSNKAPLLANAQLITSSPDTSQEEGTLEKSVENASSTAQVDFTNLLANINTNTLLLALQNLQKIGQSTTSSLPNEQVSAEQPSPVKEIQVSETINLTNDEDWEKESNRDGSIERQLEKLDGNTGDTPFLSDIFDPGPVIIPPNIVKKLNLGIENVNETNNSNENAPVIGNFKSFALPKPIMLNRLKLTVKTADKTSKNAGKRKSKNKSKSLPVSEQADADEEEDEESGDEADLSKYDLWGSDAEQGNSSKAETEEKMKVDGASKESGPSSQNDKDGKTSPHKSLGVPPPHQARLRAPVLVTAPQLLKISYATLTKYYIVMLCIFDRFDDFNLNSERESSPKGRKSRSRSRSPRSRASSRRKSRDSRSAGETRSHESSRDKEYTRDRDRRDRSRGNREDRKERRYSREGGNHYNSRGRHR</sequence>
<keyword evidence="7" id="KW-0539">Nucleus</keyword>
<dbReference type="GO" id="GO:0003723">
    <property type="term" value="F:RNA binding"/>
    <property type="evidence" value="ECO:0007669"/>
    <property type="project" value="UniProtKB-KW"/>
</dbReference>
<dbReference type="PANTHER" id="PTHR12999">
    <property type="entry name" value="ZINC FINGER RAN-BINDING DOMAIN-CONTAINING PROTEIN 2 ZRANB2-RELATED"/>
    <property type="match status" value="1"/>
</dbReference>
<keyword evidence="5" id="KW-0862">Zinc</keyword>
<feature type="compositionally biased region" description="Basic and acidic residues" evidence="9">
    <location>
        <begin position="1438"/>
        <end position="1483"/>
    </location>
</feature>
<dbReference type="PROSITE" id="PS01358">
    <property type="entry name" value="ZF_RANBP2_1"/>
    <property type="match status" value="1"/>
</dbReference>
<dbReference type="GO" id="GO:0008270">
    <property type="term" value="F:zinc ion binding"/>
    <property type="evidence" value="ECO:0007669"/>
    <property type="project" value="UniProtKB-KW"/>
</dbReference>
<evidence type="ECO:0000313" key="11">
    <source>
        <dbReference type="EMBL" id="KAF9411026.1"/>
    </source>
</evidence>
<feature type="region of interest" description="Disordered" evidence="9">
    <location>
        <begin position="1407"/>
        <end position="1493"/>
    </location>
</feature>
<gene>
    <name evidence="11" type="ORF">HW555_010072</name>
</gene>
<feature type="compositionally biased region" description="Basic residues" evidence="9">
    <location>
        <begin position="1415"/>
        <end position="1437"/>
    </location>
</feature>
<dbReference type="EMBL" id="JACKWZ010000238">
    <property type="protein sequence ID" value="KAF9411026.1"/>
    <property type="molecule type" value="Genomic_DNA"/>
</dbReference>
<feature type="domain" description="RanBP2-type" evidence="10">
    <location>
        <begin position="41"/>
        <end position="70"/>
    </location>
</feature>
<evidence type="ECO:0000256" key="8">
    <source>
        <dbReference type="PROSITE-ProRule" id="PRU00322"/>
    </source>
</evidence>
<evidence type="ECO:0000256" key="7">
    <source>
        <dbReference type="ARBA" id="ARBA00023242"/>
    </source>
</evidence>
<dbReference type="PROSITE" id="PS50199">
    <property type="entry name" value="ZF_RANBP2_2"/>
    <property type="match status" value="1"/>
</dbReference>
<feature type="compositionally biased region" description="Basic and acidic residues" evidence="9">
    <location>
        <begin position="448"/>
        <end position="459"/>
    </location>
</feature>
<evidence type="ECO:0000259" key="10">
    <source>
        <dbReference type="PROSITE" id="PS50199"/>
    </source>
</evidence>
<dbReference type="Gene3D" id="4.10.1060.10">
    <property type="entry name" value="Zinc finger, RanBP2-type"/>
    <property type="match status" value="1"/>
</dbReference>
<feature type="region of interest" description="Disordered" evidence="9">
    <location>
        <begin position="365"/>
        <end position="487"/>
    </location>
</feature>
<feature type="compositionally biased region" description="Basic and acidic residues" evidence="9">
    <location>
        <begin position="380"/>
        <end position="391"/>
    </location>
</feature>
<accession>A0A835GBT7</accession>
<protein>
    <recommendedName>
        <fullName evidence="10">RanBP2-type domain-containing protein</fullName>
    </recommendedName>
</protein>
<feature type="region of interest" description="Disordered" evidence="9">
    <location>
        <begin position="89"/>
        <end position="125"/>
    </location>
</feature>
<keyword evidence="6" id="KW-0694">RNA-binding</keyword>
<feature type="compositionally biased region" description="Polar residues" evidence="9">
    <location>
        <begin position="196"/>
        <end position="210"/>
    </location>
</feature>
<dbReference type="InterPro" id="IPR001876">
    <property type="entry name" value="Znf_RanBP2"/>
</dbReference>
<keyword evidence="12" id="KW-1185">Reference proteome</keyword>
<evidence type="ECO:0000313" key="12">
    <source>
        <dbReference type="Proteomes" id="UP000648187"/>
    </source>
</evidence>
<dbReference type="GO" id="GO:0005634">
    <property type="term" value="C:nucleus"/>
    <property type="evidence" value="ECO:0007669"/>
    <property type="project" value="UniProtKB-SubCell"/>
</dbReference>
<comment type="caution">
    <text evidence="11">The sequence shown here is derived from an EMBL/GenBank/DDBJ whole genome shotgun (WGS) entry which is preliminary data.</text>
</comment>
<feature type="region of interest" description="Disordered" evidence="9">
    <location>
        <begin position="1267"/>
        <end position="1364"/>
    </location>
</feature>
<dbReference type="SUPFAM" id="SSF90209">
    <property type="entry name" value="Ran binding protein zinc finger-like"/>
    <property type="match status" value="1"/>
</dbReference>
<dbReference type="SMART" id="SM00547">
    <property type="entry name" value="ZnF_RBZ"/>
    <property type="match status" value="1"/>
</dbReference>
<reference evidence="11" key="1">
    <citation type="submission" date="2020-08" db="EMBL/GenBank/DDBJ databases">
        <title>Spodoptera exigua strain:BAW_Kor-Di-RS1 Genome sequencing and assembly.</title>
        <authorList>
            <person name="Kim J."/>
            <person name="Nam H.Y."/>
            <person name="Kwon M."/>
            <person name="Choi J.H."/>
            <person name="Cho S.R."/>
            <person name="Kim G.-H."/>
        </authorList>
    </citation>
    <scope>NUCLEOTIDE SEQUENCE</scope>
    <source>
        <strain evidence="11">BAW_Kor-Di-RS1</strain>
        <tissue evidence="11">Whole-body</tissue>
    </source>
</reference>
<feature type="compositionally biased region" description="Basic and acidic residues" evidence="9">
    <location>
        <begin position="113"/>
        <end position="122"/>
    </location>
</feature>
<proteinExistence type="predicted"/>
<dbReference type="Proteomes" id="UP000648187">
    <property type="component" value="Unassembled WGS sequence"/>
</dbReference>
<comment type="subcellular location">
    <subcellularLocation>
        <location evidence="1">Nucleus</location>
    </subcellularLocation>
</comment>
<dbReference type="PANTHER" id="PTHR12999:SF17">
    <property type="entry name" value="ZINC FINGER RAN-BINDING DOMAIN-CONTAINING PROTEIN 2"/>
    <property type="match status" value="1"/>
</dbReference>
<feature type="compositionally biased region" description="Basic and acidic residues" evidence="9">
    <location>
        <begin position="1325"/>
        <end position="1337"/>
    </location>
</feature>
<feature type="compositionally biased region" description="Polar residues" evidence="9">
    <location>
        <begin position="1064"/>
        <end position="1076"/>
    </location>
</feature>
<feature type="compositionally biased region" description="Acidic residues" evidence="9">
    <location>
        <begin position="1291"/>
        <end position="1305"/>
    </location>
</feature>
<feature type="compositionally biased region" description="Basic and acidic residues" evidence="9">
    <location>
        <begin position="920"/>
        <end position="934"/>
    </location>
</feature>
<keyword evidence="3" id="KW-0677">Repeat</keyword>
<evidence type="ECO:0000256" key="6">
    <source>
        <dbReference type="ARBA" id="ARBA00022884"/>
    </source>
</evidence>
<keyword evidence="2" id="KW-0479">Metal-binding</keyword>
<dbReference type="GO" id="GO:0001530">
    <property type="term" value="F:lipopolysaccharide binding"/>
    <property type="evidence" value="ECO:0007669"/>
    <property type="project" value="TreeGrafter"/>
</dbReference>
<feature type="region of interest" description="Disordered" evidence="9">
    <location>
        <begin position="915"/>
        <end position="935"/>
    </location>
</feature>
<feature type="compositionally biased region" description="Polar residues" evidence="9">
    <location>
        <begin position="392"/>
        <end position="413"/>
    </location>
</feature>
<evidence type="ECO:0000256" key="3">
    <source>
        <dbReference type="ARBA" id="ARBA00022737"/>
    </source>
</evidence>
<dbReference type="InterPro" id="IPR036443">
    <property type="entry name" value="Znf_RanBP2_sf"/>
</dbReference>
<dbReference type="FunFam" id="4.10.1060.10:FF:000004">
    <property type="entry name" value="Zinc finger Ran-binding domain-containing protein 2"/>
    <property type="match status" value="1"/>
</dbReference>
<evidence type="ECO:0000256" key="4">
    <source>
        <dbReference type="ARBA" id="ARBA00022771"/>
    </source>
</evidence>
<feature type="compositionally biased region" description="Basic residues" evidence="9">
    <location>
        <begin position="1273"/>
        <end position="1282"/>
    </location>
</feature>
<keyword evidence="4 8" id="KW-0863">Zinc-finger</keyword>
<evidence type="ECO:0000256" key="1">
    <source>
        <dbReference type="ARBA" id="ARBA00004123"/>
    </source>
</evidence>
<evidence type="ECO:0000256" key="2">
    <source>
        <dbReference type="ARBA" id="ARBA00022723"/>
    </source>
</evidence>
<organism evidence="11 12">
    <name type="scientific">Spodoptera exigua</name>
    <name type="common">Beet armyworm</name>
    <name type="synonym">Noctua fulgens</name>
    <dbReference type="NCBI Taxonomy" id="7107"/>
    <lineage>
        <taxon>Eukaryota</taxon>
        <taxon>Metazoa</taxon>
        <taxon>Ecdysozoa</taxon>
        <taxon>Arthropoda</taxon>
        <taxon>Hexapoda</taxon>
        <taxon>Insecta</taxon>
        <taxon>Pterygota</taxon>
        <taxon>Neoptera</taxon>
        <taxon>Endopterygota</taxon>
        <taxon>Lepidoptera</taxon>
        <taxon>Glossata</taxon>
        <taxon>Ditrysia</taxon>
        <taxon>Noctuoidea</taxon>
        <taxon>Noctuidae</taxon>
        <taxon>Amphipyrinae</taxon>
        <taxon>Spodoptera</taxon>
    </lineage>
</organism>
<evidence type="ECO:0000256" key="5">
    <source>
        <dbReference type="ARBA" id="ARBA00022833"/>
    </source>
</evidence>